<feature type="transmembrane region" description="Helical" evidence="1">
    <location>
        <begin position="459"/>
        <end position="482"/>
    </location>
</feature>
<feature type="transmembrane region" description="Helical" evidence="1">
    <location>
        <begin position="326"/>
        <end position="347"/>
    </location>
</feature>
<evidence type="ECO:0000313" key="2">
    <source>
        <dbReference type="EMBL" id="AFU59250.1"/>
    </source>
</evidence>
<feature type="transmembrane region" description="Helical" evidence="1">
    <location>
        <begin position="200"/>
        <end position="219"/>
    </location>
</feature>
<feature type="transmembrane region" description="Helical" evidence="1">
    <location>
        <begin position="177"/>
        <end position="194"/>
    </location>
</feature>
<evidence type="ECO:0000313" key="3">
    <source>
        <dbReference type="Proteomes" id="UP000008037"/>
    </source>
</evidence>
<dbReference type="GeneID" id="13794341"/>
<evidence type="ECO:0000256" key="1">
    <source>
        <dbReference type="SAM" id="Phobius"/>
    </source>
</evidence>
<dbReference type="EMBL" id="CP002408">
    <property type="protein sequence ID" value="AFU59250.1"/>
    <property type="molecule type" value="Genomic_DNA"/>
</dbReference>
<dbReference type="RefSeq" id="WP_015019785.1">
    <property type="nucleotide sequence ID" value="NC_018719.1"/>
</dbReference>
<keyword evidence="3" id="KW-1185">Reference proteome</keyword>
<dbReference type="InParanoid" id="K0IH79"/>
<sequence>MESVQENKEISREARVFANKTARSIAEIQQSVNNMADVLVFLEVLGYDDRTAKRNGFENLYELAKYVYNFVDAYDDDDKSHTSNSFAMEVPSTKKRLAESLSMIFPWLGSLVLLFLTGVSLWMAWDLPASVTTAFLAGVFLGLVVTEGLLQNYNRLFSFYYSQTNIGEIKRSIERSYVLAGVILSGTVALLYGVSELANIPLELAMIAAVSTVTISLHRISYVIMYALKKLTHIGISYAIALGVLAGVFFLAPDAIPDVTVRYFAALGSAFAVLSSFAMYHHYKIMGKSSTSIVAKNAPHFYSPLTVNDNTITSRFGVQLWECLPYFMYGTFYFILLFADRAISWFFNPVSVTAANGTILPLSFNSIYHIGADLALLVILPVAIMQYVITSPIYALVHNRAIVLKVSENKKIDWFLQYSYHKLMAASIAVSVAGALILNLVAPAIIIGYLGGSEVSMRILTFASAGAVFLSVFAANGVFMIFLGKVKALAQVSLAAAFIVIVGGTFLAQYGGFENIVIAYLAATVFAGMASTVAMRVAIRKAASLLFARYI</sequence>
<dbReference type="BioCyc" id="CNIT1237085:G1324-2322-MONOMER"/>
<dbReference type="HOGENOM" id="CLU_494026_0_0_2"/>
<feature type="transmembrane region" description="Helical" evidence="1">
    <location>
        <begin position="231"/>
        <end position="251"/>
    </location>
</feature>
<organism evidence="2 3">
    <name type="scientific">Nitrososphaera gargensis (strain Ga9.2)</name>
    <dbReference type="NCBI Taxonomy" id="1237085"/>
    <lineage>
        <taxon>Archaea</taxon>
        <taxon>Nitrososphaerota</taxon>
        <taxon>Nitrososphaeria</taxon>
        <taxon>Nitrososphaerales</taxon>
        <taxon>Nitrososphaeraceae</taxon>
        <taxon>Nitrososphaera</taxon>
    </lineage>
</organism>
<keyword evidence="1" id="KW-0472">Membrane</keyword>
<name>K0IH79_NITGG</name>
<dbReference type="STRING" id="1237085.Ngar_c23240"/>
<feature type="transmembrane region" description="Helical" evidence="1">
    <location>
        <begin position="516"/>
        <end position="539"/>
    </location>
</feature>
<evidence type="ECO:0008006" key="4">
    <source>
        <dbReference type="Google" id="ProtNLM"/>
    </source>
</evidence>
<feature type="transmembrane region" description="Helical" evidence="1">
    <location>
        <begin position="489"/>
        <end position="510"/>
    </location>
</feature>
<reference evidence="2 3" key="1">
    <citation type="journal article" date="2012" name="Environ. Microbiol.">
        <title>The genome of the ammonia-oxidizing Candidatus Nitrososphaera gargensis: insights into metabolic versatility and environmental adaptations.</title>
        <authorList>
            <person name="Spang A."/>
            <person name="Poehlein A."/>
            <person name="Offre P."/>
            <person name="Zumbragel S."/>
            <person name="Haider S."/>
            <person name="Rychlik N."/>
            <person name="Nowka B."/>
            <person name="Schmeisser C."/>
            <person name="Lebedeva E.V."/>
            <person name="Rattei T."/>
            <person name="Bohm C."/>
            <person name="Schmid M."/>
            <person name="Galushko A."/>
            <person name="Hatzenpichler R."/>
            <person name="Weinmaier T."/>
            <person name="Daniel R."/>
            <person name="Schleper C."/>
            <person name="Spieck E."/>
            <person name="Streit W."/>
            <person name="Wagner M."/>
        </authorList>
    </citation>
    <scope>NUCLEOTIDE SEQUENCE [LARGE SCALE GENOMIC DNA]</scope>
    <source>
        <strain evidence="3">Ga9.2</strain>
    </source>
</reference>
<feature type="transmembrane region" description="Helical" evidence="1">
    <location>
        <begin position="131"/>
        <end position="150"/>
    </location>
</feature>
<accession>K0IH79</accession>
<dbReference type="OrthoDB" id="11195at2157"/>
<gene>
    <name evidence="2" type="ordered locus">Ngar_c23240</name>
</gene>
<feature type="transmembrane region" description="Helical" evidence="1">
    <location>
        <begin position="367"/>
        <end position="389"/>
    </location>
</feature>
<feature type="transmembrane region" description="Helical" evidence="1">
    <location>
        <begin position="104"/>
        <end position="125"/>
    </location>
</feature>
<keyword evidence="1" id="KW-1133">Transmembrane helix</keyword>
<feature type="transmembrane region" description="Helical" evidence="1">
    <location>
        <begin position="263"/>
        <end position="280"/>
    </location>
</feature>
<dbReference type="Proteomes" id="UP000008037">
    <property type="component" value="Chromosome"/>
</dbReference>
<protein>
    <recommendedName>
        <fullName evidence="4">Transmembrane protein</fullName>
    </recommendedName>
</protein>
<feature type="transmembrane region" description="Helical" evidence="1">
    <location>
        <begin position="423"/>
        <end position="447"/>
    </location>
</feature>
<dbReference type="KEGG" id="nga:Ngar_c23240"/>
<dbReference type="AlphaFoldDB" id="K0IH79"/>
<proteinExistence type="predicted"/>
<keyword evidence="1" id="KW-0812">Transmembrane</keyword>